<evidence type="ECO:0008006" key="3">
    <source>
        <dbReference type="Google" id="ProtNLM"/>
    </source>
</evidence>
<dbReference type="Proteomes" id="UP000321303">
    <property type="component" value="Unassembled WGS sequence"/>
</dbReference>
<reference evidence="1 2" key="1">
    <citation type="submission" date="2019-07" db="EMBL/GenBank/DDBJ databases">
        <title>Whole genome shotgun sequence of Halomonas variabilis NBRC 102410.</title>
        <authorList>
            <person name="Hosoyama A."/>
            <person name="Uohara A."/>
            <person name="Ohji S."/>
            <person name="Ichikawa N."/>
        </authorList>
    </citation>
    <scope>NUCLEOTIDE SEQUENCE [LARGE SCALE GENOMIC DNA]</scope>
    <source>
        <strain evidence="1 2">NBRC 102410</strain>
    </source>
</reference>
<accession>A0A511UV68</accession>
<gene>
    <name evidence="1" type="ORF">HVA01_32640</name>
</gene>
<keyword evidence="2" id="KW-1185">Reference proteome</keyword>
<proteinExistence type="predicted"/>
<dbReference type="RefSeq" id="WP_170243537.1">
    <property type="nucleotide sequence ID" value="NZ_BJXV01000026.1"/>
</dbReference>
<organism evidence="1 2">
    <name type="scientific">Halovibrio variabilis</name>
    <dbReference type="NCBI Taxonomy" id="31910"/>
    <lineage>
        <taxon>Bacteria</taxon>
        <taxon>Pseudomonadati</taxon>
        <taxon>Pseudomonadota</taxon>
        <taxon>Gammaproteobacteria</taxon>
        <taxon>Oceanospirillales</taxon>
        <taxon>Halomonadaceae</taxon>
        <taxon>Halovibrio</taxon>
    </lineage>
</organism>
<protein>
    <recommendedName>
        <fullName evidence="3">Sce7726 family protein</fullName>
    </recommendedName>
</protein>
<dbReference type="NCBIfam" id="NF033832">
    <property type="entry name" value="sce7726_fam"/>
    <property type="match status" value="1"/>
</dbReference>
<evidence type="ECO:0000313" key="1">
    <source>
        <dbReference type="EMBL" id="GEN29618.1"/>
    </source>
</evidence>
<dbReference type="InterPro" id="IPR047729">
    <property type="entry name" value="Sce7726-like"/>
</dbReference>
<dbReference type="AlphaFoldDB" id="A0A511UV68"/>
<name>A0A511UV68_9GAMM</name>
<sequence length="199" mass="23036">MESRDIEIRQHFHKKRLQHFHDCPSTIVIDELGVSHGKKRADIAVLNGTFHCFEIKSSKDSIVRLPEQLSEYSKCFEKISIISAPNHIQKIMAILPPWCGLIVATKGAKGAVAFKTIKRPRKNPNLEVTAIAHFLWRKEIIELLTTLGIEEKKLNQSRERLYQLIPPTLTAQELIQWVKNKFMSREDWRVASQQRLCDD</sequence>
<comment type="caution">
    <text evidence="1">The sequence shown here is derived from an EMBL/GenBank/DDBJ whole genome shotgun (WGS) entry which is preliminary data.</text>
</comment>
<dbReference type="EMBL" id="BJXV01000026">
    <property type="protein sequence ID" value="GEN29618.1"/>
    <property type="molecule type" value="Genomic_DNA"/>
</dbReference>
<evidence type="ECO:0000313" key="2">
    <source>
        <dbReference type="Proteomes" id="UP000321303"/>
    </source>
</evidence>